<dbReference type="GO" id="GO:0005272">
    <property type="term" value="F:sodium channel activity"/>
    <property type="evidence" value="ECO:0007669"/>
    <property type="project" value="UniProtKB-KW"/>
</dbReference>
<keyword evidence="11 12" id="KW-0407">Ion channel</keyword>
<keyword evidence="6" id="KW-1133">Transmembrane helix</keyword>
<dbReference type="Proteomes" id="UP001160148">
    <property type="component" value="Unassembled WGS sequence"/>
</dbReference>
<evidence type="ECO:0000256" key="9">
    <source>
        <dbReference type="ARBA" id="ARBA00023136"/>
    </source>
</evidence>
<reference evidence="13 14" key="1">
    <citation type="submission" date="2023-01" db="EMBL/GenBank/DDBJ databases">
        <authorList>
            <person name="Whitehead M."/>
        </authorList>
    </citation>
    <scope>NUCLEOTIDE SEQUENCE [LARGE SCALE GENOMIC DNA]</scope>
</reference>
<keyword evidence="9" id="KW-0472">Membrane</keyword>
<dbReference type="Pfam" id="PF00858">
    <property type="entry name" value="ASC"/>
    <property type="match status" value="1"/>
</dbReference>
<comment type="similarity">
    <text evidence="2 12">Belongs to the amiloride-sensitive sodium channel (TC 1.A.6) family.</text>
</comment>
<accession>A0AAV0X3W9</accession>
<dbReference type="InterPro" id="IPR001873">
    <property type="entry name" value="ENaC"/>
</dbReference>
<comment type="subcellular location">
    <subcellularLocation>
        <location evidence="1">Membrane</location>
        <topology evidence="1">Multi-pass membrane protein</topology>
    </subcellularLocation>
</comment>
<evidence type="ECO:0000256" key="7">
    <source>
        <dbReference type="ARBA" id="ARBA00023053"/>
    </source>
</evidence>
<name>A0AAV0X3W9_9HEMI</name>
<keyword evidence="8 12" id="KW-0406">Ion transport</keyword>
<keyword evidence="4 12" id="KW-0894">Sodium channel</keyword>
<evidence type="ECO:0000256" key="2">
    <source>
        <dbReference type="ARBA" id="ARBA00007193"/>
    </source>
</evidence>
<evidence type="ECO:0000256" key="4">
    <source>
        <dbReference type="ARBA" id="ARBA00022461"/>
    </source>
</evidence>
<evidence type="ECO:0000256" key="11">
    <source>
        <dbReference type="ARBA" id="ARBA00023303"/>
    </source>
</evidence>
<evidence type="ECO:0000256" key="8">
    <source>
        <dbReference type="ARBA" id="ARBA00023065"/>
    </source>
</evidence>
<gene>
    <name evidence="13" type="ORF">MEUPH1_LOCUS17948</name>
</gene>
<dbReference type="GO" id="GO:0016020">
    <property type="term" value="C:membrane"/>
    <property type="evidence" value="ECO:0007669"/>
    <property type="project" value="UniProtKB-SubCell"/>
</dbReference>
<protein>
    <submittedName>
        <fullName evidence="13">Uncharacterized protein</fullName>
    </submittedName>
</protein>
<comment type="caution">
    <text evidence="13">The sequence shown here is derived from an EMBL/GenBank/DDBJ whole genome shotgun (WGS) entry which is preliminary data.</text>
</comment>
<evidence type="ECO:0000256" key="10">
    <source>
        <dbReference type="ARBA" id="ARBA00023201"/>
    </source>
</evidence>
<keyword evidence="10 12" id="KW-0739">Sodium transport</keyword>
<keyword evidence="5 12" id="KW-0812">Transmembrane</keyword>
<dbReference type="AlphaFoldDB" id="A0AAV0X3W9"/>
<keyword evidence="14" id="KW-1185">Reference proteome</keyword>
<evidence type="ECO:0000313" key="14">
    <source>
        <dbReference type="Proteomes" id="UP001160148"/>
    </source>
</evidence>
<keyword evidence="7" id="KW-0915">Sodium</keyword>
<evidence type="ECO:0000256" key="3">
    <source>
        <dbReference type="ARBA" id="ARBA00022448"/>
    </source>
</evidence>
<evidence type="ECO:0000256" key="6">
    <source>
        <dbReference type="ARBA" id="ARBA00022989"/>
    </source>
</evidence>
<organism evidence="13 14">
    <name type="scientific">Macrosiphum euphorbiae</name>
    <name type="common">potato aphid</name>
    <dbReference type="NCBI Taxonomy" id="13131"/>
    <lineage>
        <taxon>Eukaryota</taxon>
        <taxon>Metazoa</taxon>
        <taxon>Ecdysozoa</taxon>
        <taxon>Arthropoda</taxon>
        <taxon>Hexapoda</taxon>
        <taxon>Insecta</taxon>
        <taxon>Pterygota</taxon>
        <taxon>Neoptera</taxon>
        <taxon>Paraneoptera</taxon>
        <taxon>Hemiptera</taxon>
        <taxon>Sternorrhyncha</taxon>
        <taxon>Aphidomorpha</taxon>
        <taxon>Aphidoidea</taxon>
        <taxon>Aphididae</taxon>
        <taxon>Macrosiphini</taxon>
        <taxon>Macrosiphum</taxon>
    </lineage>
</organism>
<evidence type="ECO:0000256" key="1">
    <source>
        <dbReference type="ARBA" id="ARBA00004141"/>
    </source>
</evidence>
<evidence type="ECO:0000256" key="5">
    <source>
        <dbReference type="ARBA" id="ARBA00022692"/>
    </source>
</evidence>
<keyword evidence="3 12" id="KW-0813">Transport</keyword>
<sequence>MFIENTESAIQDIPFPSINICPSNQLRKWVFEKHMDTNSSYWENLKYYRSEICSLEFYNYNEKKKYSKDYFDTDSIMNLINDCAISCSEVFQSEAKWENLTVPNFCQFIQPKMTILGLCFTVNMMPSFQMFNNDYDQR</sequence>
<dbReference type="EMBL" id="CARXXK010000003">
    <property type="protein sequence ID" value="CAI6362930.1"/>
    <property type="molecule type" value="Genomic_DNA"/>
</dbReference>
<proteinExistence type="inferred from homology"/>
<evidence type="ECO:0000256" key="12">
    <source>
        <dbReference type="RuleBase" id="RU000679"/>
    </source>
</evidence>
<evidence type="ECO:0000313" key="13">
    <source>
        <dbReference type="EMBL" id="CAI6362930.1"/>
    </source>
</evidence>